<evidence type="ECO:0000256" key="1">
    <source>
        <dbReference type="ARBA" id="ARBA00022679"/>
    </source>
</evidence>
<dbReference type="InterPro" id="IPR041588">
    <property type="entry name" value="Integrase_H2C2"/>
</dbReference>
<dbReference type="InterPro" id="IPR001584">
    <property type="entry name" value="Integrase_cat-core"/>
</dbReference>
<evidence type="ECO:0000259" key="5">
    <source>
        <dbReference type="PROSITE" id="PS50994"/>
    </source>
</evidence>
<dbReference type="InterPro" id="IPR021109">
    <property type="entry name" value="Peptidase_aspartic_dom_sf"/>
</dbReference>
<evidence type="ECO:0000256" key="3">
    <source>
        <dbReference type="ARBA" id="ARBA00022722"/>
    </source>
</evidence>
<evidence type="ECO:0000313" key="6">
    <source>
        <dbReference type="EMBL" id="KAF4675663.1"/>
    </source>
</evidence>
<feature type="domain" description="Integrase catalytic" evidence="5">
    <location>
        <begin position="1101"/>
        <end position="1248"/>
    </location>
</feature>
<comment type="caution">
    <text evidence="6">The sequence shown here is derived from an EMBL/GenBank/DDBJ whole genome shotgun (WGS) entry which is preliminary data.</text>
</comment>
<keyword evidence="4" id="KW-0378">Hydrolase</keyword>
<keyword evidence="4" id="KW-0255">Endonuclease</keyword>
<dbReference type="PANTHER" id="PTHR37984:SF5">
    <property type="entry name" value="PROTEIN NYNRIN-LIKE"/>
    <property type="match status" value="1"/>
</dbReference>
<dbReference type="Gene3D" id="1.10.340.70">
    <property type="match status" value="1"/>
</dbReference>
<proteinExistence type="predicted"/>
<dbReference type="GO" id="GO:0016779">
    <property type="term" value="F:nucleotidyltransferase activity"/>
    <property type="evidence" value="ECO:0007669"/>
    <property type="project" value="UniProtKB-KW"/>
</dbReference>
<organism evidence="6 7">
    <name type="scientific">Perkinsus chesapeaki</name>
    <name type="common">Clam parasite</name>
    <name type="synonym">Perkinsus andrewsi</name>
    <dbReference type="NCBI Taxonomy" id="330153"/>
    <lineage>
        <taxon>Eukaryota</taxon>
        <taxon>Sar</taxon>
        <taxon>Alveolata</taxon>
        <taxon>Perkinsozoa</taxon>
        <taxon>Perkinsea</taxon>
        <taxon>Perkinsida</taxon>
        <taxon>Perkinsidae</taxon>
        <taxon>Perkinsus</taxon>
    </lineage>
</organism>
<keyword evidence="2" id="KW-0548">Nucleotidyltransferase</keyword>
<keyword evidence="7" id="KW-1185">Reference proteome</keyword>
<dbReference type="InterPro" id="IPR055475">
    <property type="entry name" value="DUF7047"/>
</dbReference>
<dbReference type="InterPro" id="IPR043128">
    <property type="entry name" value="Rev_trsase/Diguanyl_cyclase"/>
</dbReference>
<dbReference type="Pfam" id="PF23088">
    <property type="entry name" value="DUF7047"/>
    <property type="match status" value="1"/>
</dbReference>
<dbReference type="Gene3D" id="3.30.420.10">
    <property type="entry name" value="Ribonuclease H-like superfamily/Ribonuclease H"/>
    <property type="match status" value="1"/>
</dbReference>
<evidence type="ECO:0000256" key="2">
    <source>
        <dbReference type="ARBA" id="ARBA00022695"/>
    </source>
</evidence>
<dbReference type="GO" id="GO:0003676">
    <property type="term" value="F:nucleic acid binding"/>
    <property type="evidence" value="ECO:0007669"/>
    <property type="project" value="InterPro"/>
</dbReference>
<keyword evidence="1" id="KW-0808">Transferase</keyword>
<dbReference type="SUPFAM" id="SSF56672">
    <property type="entry name" value="DNA/RNA polymerases"/>
    <property type="match status" value="1"/>
</dbReference>
<keyword evidence="3" id="KW-0540">Nuclease</keyword>
<dbReference type="InterPro" id="IPR012337">
    <property type="entry name" value="RNaseH-like_sf"/>
</dbReference>
<dbReference type="OrthoDB" id="435233at2759"/>
<dbReference type="InterPro" id="IPR036397">
    <property type="entry name" value="RNaseH_sf"/>
</dbReference>
<dbReference type="EMBL" id="JAAPAO010000044">
    <property type="protein sequence ID" value="KAF4675663.1"/>
    <property type="molecule type" value="Genomic_DNA"/>
</dbReference>
<gene>
    <name evidence="6" type="ORF">FOL47_007435</name>
</gene>
<evidence type="ECO:0000313" key="7">
    <source>
        <dbReference type="Proteomes" id="UP000591131"/>
    </source>
</evidence>
<protein>
    <recommendedName>
        <fullName evidence="5">Integrase catalytic domain-containing protein</fullName>
    </recommendedName>
</protein>
<dbReference type="SUPFAM" id="SSF53098">
    <property type="entry name" value="Ribonuclease H-like"/>
    <property type="match status" value="1"/>
</dbReference>
<dbReference type="Pfam" id="PF17921">
    <property type="entry name" value="Integrase_H2C2"/>
    <property type="match status" value="1"/>
</dbReference>
<reference evidence="6 7" key="1">
    <citation type="submission" date="2020-04" db="EMBL/GenBank/DDBJ databases">
        <title>Perkinsus chesapeaki whole genome sequence.</title>
        <authorList>
            <person name="Bogema D.R."/>
        </authorList>
    </citation>
    <scope>NUCLEOTIDE SEQUENCE [LARGE SCALE GENOMIC DNA]</scope>
    <source>
        <strain evidence="6">ATCC PRA-425</strain>
    </source>
</reference>
<sequence length="1375" mass="153659">MPFKLESVLEPYAGGDEDFALWLREFETVAEASKWSAKQKSHYIVLLTKGSAKDIAREALDEVDSDSAVAYAHVVKALDSAYSLKTQDAWYLLTHRQWHKEDTVDGVLAEFRRYLKVLAISNSVANENILRESLLAALPEEVRKAIRMFEENGRQLPLADVVVKARAQLKTHKFDKDLAAAAVTILLPNIVTQYCYLCKTTGHTAIDCAQRGVGSSTTSKGDERVARSDLEAKARVKARSEEKVHVVMPVKSMAILLEIAKATDGRGCSAHVRRPYLLCKFNGEEHAIGVDTGADYSLLSASFATCLGIAVQRDCPDVVLHMMDSVGVMTTSGQAELDINYLAKDGWVGVKHTCYVVDRLAFGPLVLGADSASLYCQGMSWDKNGLIKVAAAVCEPSENVQIYDLPDTPGVRVLEHSDGTVELISNDFILVKGRGDLQFTCKWIWRGGEPPGTFFKANRGDYNPKLTPKEEEHLAVETAKLVDNGWIKRYHGEVKNILPWVLVPQPHKLSTPLRMCLDFRALNRHIVSEPIRDIVNCVDSLHQWRSIRRGYTLDVTKCYYCIKMCESLWPYLCVMIGGDIYTMVVLGFGVSIAPKVATTVIRWLLLKVPYPVSAYLDDVVIEEADPNAVITTTSSAEVQTDPPCVVVVREALCKGGMKCKPTVVIGADNSRVLGLSLHEHAGEIFWTRREDQSLEIDLTVGQSISKREVAAWCGKLTALVPIAGWLRPHVSTILRTLSATKWDSMVDECHLDLVHYVQNKVENEGDPAHGVWFCPRASDARVWHVHSDASGIAQGATLSYEKENGELVVVRDAAWLLDRRGALRHINVNELCAATRALAWAAPFIAVVYLHVDIECVRNWIERFQEGQNVRRGGLSTTIVGRRLQAIYDIAEPFNSFKICRVTSAQNPSDPLSRLDDRFLALMDSIICDTSSGIDVEADLNVHAGAALNLPILDDEMFLNLAEVVEGQYDDDDLFKIRRALRLGRLLPEGIALDLQQVYYELEIDEYDVLRRKYVAPYQGKEICVPVVPEALKVELIHSVHGLLCHVGQRRTLEAITSIAWFPNILDQTAEWLQKCDVCSRRARPLIIKHDIGLFSPNVLLEATPFSVVSADIVYLPKPYLSQQCAVSRFACLIELEGEDAGRITDAFEASWKILGKRPSILLTDNQSSFLSCDLPGVARVYTPPRSSQSNGMVESLHRTVRMWMRSIMADDAELHVSKAVIKVMKAYNNTVHSVTGRIPADMMKLQATDVEWQRLVDKSVRDAQNKLNNCTHHDLYPGAVVRLRAVNKYDKIITKTMDMPFSGRRWRVVGFVSSSKGLVTDVDDDYYSLFRKAKIVSNRETKIVHVSRLIRCDPGEVDVLDLRRAMRRIARADD</sequence>
<dbReference type="Gene3D" id="2.40.70.10">
    <property type="entry name" value="Acid Proteases"/>
    <property type="match status" value="1"/>
</dbReference>
<dbReference type="CDD" id="cd00303">
    <property type="entry name" value="retropepsin_like"/>
    <property type="match status" value="1"/>
</dbReference>
<evidence type="ECO:0000256" key="4">
    <source>
        <dbReference type="ARBA" id="ARBA00022759"/>
    </source>
</evidence>
<dbReference type="Gene3D" id="3.30.70.270">
    <property type="match status" value="1"/>
</dbReference>
<name>A0A7J6MVT9_PERCH</name>
<dbReference type="InterPro" id="IPR043502">
    <property type="entry name" value="DNA/RNA_pol_sf"/>
</dbReference>
<accession>A0A7J6MVT9</accession>
<dbReference type="InterPro" id="IPR050951">
    <property type="entry name" value="Retrovirus_Pol_polyprotein"/>
</dbReference>
<dbReference type="GO" id="GO:0015074">
    <property type="term" value="P:DNA integration"/>
    <property type="evidence" value="ECO:0007669"/>
    <property type="project" value="InterPro"/>
</dbReference>
<dbReference type="PROSITE" id="PS50994">
    <property type="entry name" value="INTEGRASE"/>
    <property type="match status" value="1"/>
</dbReference>
<dbReference type="PANTHER" id="PTHR37984">
    <property type="entry name" value="PROTEIN CBG26694"/>
    <property type="match status" value="1"/>
</dbReference>
<dbReference type="Gene3D" id="3.10.10.10">
    <property type="entry name" value="HIV Type 1 Reverse Transcriptase, subunit A, domain 1"/>
    <property type="match status" value="1"/>
</dbReference>
<dbReference type="Proteomes" id="UP000591131">
    <property type="component" value="Unassembled WGS sequence"/>
</dbReference>
<dbReference type="GO" id="GO:0004519">
    <property type="term" value="F:endonuclease activity"/>
    <property type="evidence" value="ECO:0007669"/>
    <property type="project" value="UniProtKB-KW"/>
</dbReference>